<dbReference type="EMBL" id="PFNL01000189">
    <property type="protein sequence ID" value="PIZ44236.1"/>
    <property type="molecule type" value="Genomic_DNA"/>
</dbReference>
<dbReference type="AlphaFoldDB" id="A0A2M7TEU4"/>
<accession>A0A2M7TEU4</accession>
<gene>
    <name evidence="1" type="ORF">COY32_06795</name>
</gene>
<evidence type="ECO:0000313" key="1">
    <source>
        <dbReference type="EMBL" id="PIZ44236.1"/>
    </source>
</evidence>
<reference evidence="2" key="1">
    <citation type="submission" date="2017-09" db="EMBL/GenBank/DDBJ databases">
        <title>Depth-based differentiation of microbial function through sediment-hosted aquifers and enrichment of novel symbionts in the deep terrestrial subsurface.</title>
        <authorList>
            <person name="Probst A.J."/>
            <person name="Ladd B."/>
            <person name="Jarett J.K."/>
            <person name="Geller-Mcgrath D.E."/>
            <person name="Sieber C.M.K."/>
            <person name="Emerson J.B."/>
            <person name="Anantharaman K."/>
            <person name="Thomas B.C."/>
            <person name="Malmstrom R."/>
            <person name="Stieglmeier M."/>
            <person name="Klingl A."/>
            <person name="Woyke T."/>
            <person name="Ryan C.M."/>
            <person name="Banfield J.F."/>
        </authorList>
    </citation>
    <scope>NUCLEOTIDE SEQUENCE [LARGE SCALE GENOMIC DNA]</scope>
</reference>
<proteinExistence type="predicted"/>
<evidence type="ECO:0000313" key="2">
    <source>
        <dbReference type="Proteomes" id="UP000228920"/>
    </source>
</evidence>
<evidence type="ECO:0008006" key="3">
    <source>
        <dbReference type="Google" id="ProtNLM"/>
    </source>
</evidence>
<protein>
    <recommendedName>
        <fullName evidence="3">SprT-like domain-containing protein</fullName>
    </recommendedName>
</protein>
<name>A0A2M7TEU4_UNCKA</name>
<comment type="caution">
    <text evidence="1">The sequence shown here is derived from an EMBL/GenBank/DDBJ whole genome shotgun (WGS) entry which is preliminary data.</text>
</comment>
<sequence>MIVHARSWNPEGVRVFWPNPLRWLWLMWWYATAPKPVIKESKQYTVYFVHAGCWGEYRPDRNEVIICPWKVEESIDKTLAELINHEITHLEHPEANDWAYSEKEDYIEQFQAKRNSTSSQGRI</sequence>
<organism evidence="1 2">
    <name type="scientific">candidate division WWE3 bacterium CG_4_10_14_0_2_um_filter_41_14</name>
    <dbReference type="NCBI Taxonomy" id="1975072"/>
    <lineage>
        <taxon>Bacteria</taxon>
        <taxon>Katanobacteria</taxon>
    </lineage>
</organism>
<dbReference type="Proteomes" id="UP000228920">
    <property type="component" value="Unassembled WGS sequence"/>
</dbReference>